<sequence>MPEEAYGESQHNNSLVFATEYEEDNGPKASSDDIIPGTNDTATQADRSTDLSKEVQTSPLFGTLKTYSQQSQDESHSPVRHLQSMPNIESTPQHSTPSLLQRSASDSYAKDTQVIGSEHIETSNEKAPVELGDTQVIGHQVDLGDTQVIRPNVNGHTDDTQRIAPIPSDDATQVIGRRNSVWESTQPITQVVSGYASTQVTSSPRANDSEYTEEHTTTMVLSPVQREQEPTTQVLNTQEEVFSPGKEPVDLSCKPVLSSSQKDNDGISSQREHDLSIISNDDKDEHFNGIFYEDSLFKHKLKKTQADESEERRKHLSIPRKTSWSQSSSQTPAGSSLTVRKTWSQSSSDLEDISQDVSGLDLDILRQKSSEDIPMSPEVDESREHINLPKKRRINHIAGSQSQTAELDAITEEDSATLAVEHLENDRGVWAYFQFRYYPARVLRPIDPLHTLVEFYDWCQKEMKNTDLFVLDVRIGDNLRTFMAPSEYVVTRMTITDEAAFRCVRGFDTLHLSKKGKHNVANGGELTVSLSTCYMEPDDWAVHQSRFQLLYEGVDLVQRDYGAIQPLLQSSDSSQETENSEPVLEPKTKSPRKAKPERSESYRLAPIFGGRVFFITSMAPERKTTLKKIIEDRGGLVYDSEIRDLVSFEVSSSYHLRIRSQKFLGISFGAFLSDGHSRSAKYLQALALGWPILADNFIEQAIEDQDILENWSAFLLPAGQSFHTKNLKSQDVFRFRSNLENGVGLNDQFNNNSDLMATLNVLIFQKRQDKQTLRMCEFIFHAFGAQTLQAFNNETHLKSHIAENKDMNFLVLDNSQREIEKACKSNGPAESAKFGIIDWEWVVQCTISGFVWRPTAYGFVSL</sequence>
<dbReference type="PANTHER" id="PTHR15321">
    <property type="entry name" value="TUMOR SUPPRESSOR P53-BINDING PROTEIN 1"/>
    <property type="match status" value="1"/>
</dbReference>
<feature type="domain" description="BRCT" evidence="5">
    <location>
        <begin position="603"/>
        <end position="715"/>
    </location>
</feature>
<dbReference type="InterPro" id="IPR013914">
    <property type="entry name" value="Rad9_Rad53-bd_dom_fun"/>
</dbReference>
<feature type="region of interest" description="Disordered" evidence="4">
    <location>
        <begin position="568"/>
        <end position="598"/>
    </location>
</feature>
<evidence type="ECO:0000256" key="1">
    <source>
        <dbReference type="ARBA" id="ARBA00004123"/>
    </source>
</evidence>
<dbReference type="Proteomes" id="UP000244406">
    <property type="component" value="Unassembled WGS sequence"/>
</dbReference>
<feature type="compositionally biased region" description="Basic and acidic residues" evidence="4">
    <location>
        <begin position="584"/>
        <end position="598"/>
    </location>
</feature>
<keyword evidence="3" id="KW-0539">Nucleus</keyword>
<feature type="region of interest" description="Disordered" evidence="4">
    <location>
        <begin position="303"/>
        <end position="342"/>
    </location>
</feature>
<dbReference type="GO" id="GO:0005634">
    <property type="term" value="C:nucleus"/>
    <property type="evidence" value="ECO:0007669"/>
    <property type="project" value="UniProtKB-SubCell"/>
</dbReference>
<comment type="caution">
    <text evidence="6">The sequence shown here is derived from an EMBL/GenBank/DDBJ whole genome shotgun (WGS) entry which is preliminary data.</text>
</comment>
<dbReference type="CDD" id="cd17745">
    <property type="entry name" value="BRCT_p53bp1_rpt1"/>
    <property type="match status" value="1"/>
</dbReference>
<name>A0A2V1AD61_9ASCO</name>
<keyword evidence="7" id="KW-1185">Reference proteome</keyword>
<comment type="subcellular location">
    <subcellularLocation>
        <location evidence="1">Nucleus</location>
    </subcellularLocation>
</comment>
<evidence type="ECO:0000313" key="6">
    <source>
        <dbReference type="EMBL" id="PVH15213.1"/>
    </source>
</evidence>
<dbReference type="RefSeq" id="XP_025336153.1">
    <property type="nucleotide sequence ID" value="XM_025481535.1"/>
</dbReference>
<feature type="compositionally biased region" description="Polar residues" evidence="4">
    <location>
        <begin position="84"/>
        <end position="105"/>
    </location>
</feature>
<dbReference type="GO" id="GO:0000077">
    <property type="term" value="P:DNA damage checkpoint signaling"/>
    <property type="evidence" value="ECO:0007669"/>
    <property type="project" value="TreeGrafter"/>
</dbReference>
<dbReference type="SUPFAM" id="SSF52113">
    <property type="entry name" value="BRCT domain"/>
    <property type="match status" value="1"/>
</dbReference>
<dbReference type="GO" id="GO:0042393">
    <property type="term" value="F:histone binding"/>
    <property type="evidence" value="ECO:0007669"/>
    <property type="project" value="TreeGrafter"/>
</dbReference>
<dbReference type="PANTHER" id="PTHR15321:SF3">
    <property type="entry name" value="TP53-BINDING PROTEIN 1"/>
    <property type="match status" value="1"/>
</dbReference>
<feature type="compositionally biased region" description="Basic and acidic residues" evidence="4">
    <location>
        <begin position="262"/>
        <end position="272"/>
    </location>
</feature>
<dbReference type="InterPro" id="IPR047252">
    <property type="entry name" value="TP53BP1-like"/>
</dbReference>
<evidence type="ECO:0000256" key="4">
    <source>
        <dbReference type="SAM" id="MobiDB-lite"/>
    </source>
</evidence>
<dbReference type="GeneID" id="37003050"/>
<proteinExistence type="predicted"/>
<dbReference type="Gene3D" id="3.40.50.10190">
    <property type="entry name" value="BRCT domain"/>
    <property type="match status" value="2"/>
</dbReference>
<keyword evidence="2" id="KW-0227">DNA damage</keyword>
<dbReference type="GO" id="GO:0045944">
    <property type="term" value="P:positive regulation of transcription by RNA polymerase II"/>
    <property type="evidence" value="ECO:0007669"/>
    <property type="project" value="TreeGrafter"/>
</dbReference>
<dbReference type="AlphaFoldDB" id="A0A2V1AD61"/>
<dbReference type="EMBL" id="PKFP01000003">
    <property type="protein sequence ID" value="PVH15213.1"/>
    <property type="molecule type" value="Genomic_DNA"/>
</dbReference>
<dbReference type="Pfam" id="PF08605">
    <property type="entry name" value="Rad9_Rad53_bind"/>
    <property type="match status" value="1"/>
</dbReference>
<dbReference type="InterPro" id="IPR047249">
    <property type="entry name" value="BRCT_p53bp1-like_rpt1"/>
</dbReference>
<dbReference type="InterPro" id="IPR047250">
    <property type="entry name" value="BRCT_p53bp1-like_rpt2"/>
</dbReference>
<evidence type="ECO:0000256" key="2">
    <source>
        <dbReference type="ARBA" id="ARBA00022763"/>
    </source>
</evidence>
<feature type="compositionally biased region" description="Low complexity" evidence="4">
    <location>
        <begin position="322"/>
        <end position="336"/>
    </location>
</feature>
<accession>A0A2V1AD61</accession>
<dbReference type="InterPro" id="IPR001357">
    <property type="entry name" value="BRCT_dom"/>
</dbReference>
<feature type="compositionally biased region" description="Polar residues" evidence="4">
    <location>
        <begin position="54"/>
        <end position="72"/>
    </location>
</feature>
<evidence type="ECO:0000256" key="3">
    <source>
        <dbReference type="ARBA" id="ARBA00023242"/>
    </source>
</evidence>
<organism evidence="6 7">
    <name type="scientific">Candidozyma duobushaemuli</name>
    <dbReference type="NCBI Taxonomy" id="1231522"/>
    <lineage>
        <taxon>Eukaryota</taxon>
        <taxon>Fungi</taxon>
        <taxon>Dikarya</taxon>
        <taxon>Ascomycota</taxon>
        <taxon>Saccharomycotina</taxon>
        <taxon>Pichiomycetes</taxon>
        <taxon>Metschnikowiaceae</taxon>
        <taxon>Candidozyma</taxon>
    </lineage>
</organism>
<protein>
    <recommendedName>
        <fullName evidence="5">BRCT domain-containing protein</fullName>
    </recommendedName>
</protein>
<evidence type="ECO:0000313" key="7">
    <source>
        <dbReference type="Proteomes" id="UP000244406"/>
    </source>
</evidence>
<feature type="region of interest" description="Disordered" evidence="4">
    <location>
        <begin position="241"/>
        <end position="272"/>
    </location>
</feature>
<evidence type="ECO:0000259" key="5">
    <source>
        <dbReference type="PROSITE" id="PS50172"/>
    </source>
</evidence>
<feature type="compositionally biased region" description="Polar residues" evidence="4">
    <location>
        <begin position="568"/>
        <end position="577"/>
    </location>
</feature>
<reference evidence="6 7" key="1">
    <citation type="submission" date="2017-12" db="EMBL/GenBank/DDBJ databases">
        <title>Genome Sequence of the Amphotericin B-resistant Candida duobushaemulonii strain, B09383.</title>
        <authorList>
            <person name="Chow N.A."/>
            <person name="Gade L."/>
            <person name="Batra D."/>
            <person name="Rowe L.A."/>
            <person name="Loparev V.N."/>
            <person name="Litvintseva A.P."/>
        </authorList>
    </citation>
    <scope>NUCLEOTIDE SEQUENCE [LARGE SCALE GENOMIC DNA]</scope>
    <source>
        <strain evidence="6 7">B09383</strain>
    </source>
</reference>
<dbReference type="InterPro" id="IPR036420">
    <property type="entry name" value="BRCT_dom_sf"/>
</dbReference>
<gene>
    <name evidence="6" type="ORF">CXQ87_003050</name>
</gene>
<feature type="region of interest" description="Disordered" evidence="4">
    <location>
        <begin position="1"/>
        <end position="105"/>
    </location>
</feature>
<feature type="compositionally biased region" description="Basic and acidic residues" evidence="4">
    <location>
        <begin position="304"/>
        <end position="313"/>
    </location>
</feature>
<dbReference type="CDD" id="cd17724">
    <property type="entry name" value="BRCT_p53bp1_rpt2"/>
    <property type="match status" value="1"/>
</dbReference>
<dbReference type="VEuPathDB" id="FungiDB:CXQ87_003050"/>
<dbReference type="PROSITE" id="PS50172">
    <property type="entry name" value="BRCT"/>
    <property type="match status" value="1"/>
</dbReference>